<proteinExistence type="predicted"/>
<sequence length="74" mass="8950">MEDVILVPWWRSLAGQGNGERRSHFSIQQCLFFHYYSKHKRTAYLMHICSGFCWLEKYFFHSGSYNKVELFSHL</sequence>
<dbReference type="AlphaFoldDB" id="A0AAN9EVZ5"/>
<gene>
    <name evidence="1" type="ORF">RJT34_31173</name>
</gene>
<accession>A0AAN9EVZ5</accession>
<evidence type="ECO:0000313" key="2">
    <source>
        <dbReference type="Proteomes" id="UP001359559"/>
    </source>
</evidence>
<organism evidence="1 2">
    <name type="scientific">Clitoria ternatea</name>
    <name type="common">Butterfly pea</name>
    <dbReference type="NCBI Taxonomy" id="43366"/>
    <lineage>
        <taxon>Eukaryota</taxon>
        <taxon>Viridiplantae</taxon>
        <taxon>Streptophyta</taxon>
        <taxon>Embryophyta</taxon>
        <taxon>Tracheophyta</taxon>
        <taxon>Spermatophyta</taxon>
        <taxon>Magnoliopsida</taxon>
        <taxon>eudicotyledons</taxon>
        <taxon>Gunneridae</taxon>
        <taxon>Pentapetalae</taxon>
        <taxon>rosids</taxon>
        <taxon>fabids</taxon>
        <taxon>Fabales</taxon>
        <taxon>Fabaceae</taxon>
        <taxon>Papilionoideae</taxon>
        <taxon>50 kb inversion clade</taxon>
        <taxon>NPAAA clade</taxon>
        <taxon>indigoferoid/millettioid clade</taxon>
        <taxon>Phaseoleae</taxon>
        <taxon>Clitoria</taxon>
    </lineage>
</organism>
<dbReference type="EMBL" id="JAYKXN010000008">
    <property type="protein sequence ID" value="KAK7263581.1"/>
    <property type="molecule type" value="Genomic_DNA"/>
</dbReference>
<name>A0AAN9EVZ5_CLITE</name>
<comment type="caution">
    <text evidence="1">The sequence shown here is derived from an EMBL/GenBank/DDBJ whole genome shotgun (WGS) entry which is preliminary data.</text>
</comment>
<reference evidence="1 2" key="1">
    <citation type="submission" date="2024-01" db="EMBL/GenBank/DDBJ databases">
        <title>The genomes of 5 underutilized Papilionoideae crops provide insights into root nodulation and disease resistance.</title>
        <authorList>
            <person name="Yuan L."/>
        </authorList>
    </citation>
    <scope>NUCLEOTIDE SEQUENCE [LARGE SCALE GENOMIC DNA]</scope>
    <source>
        <strain evidence="1">LY-2023</strain>
        <tissue evidence="1">Leaf</tissue>
    </source>
</reference>
<protein>
    <submittedName>
        <fullName evidence="1">Uncharacterized protein</fullName>
    </submittedName>
</protein>
<evidence type="ECO:0000313" key="1">
    <source>
        <dbReference type="EMBL" id="KAK7263581.1"/>
    </source>
</evidence>
<dbReference type="Proteomes" id="UP001359559">
    <property type="component" value="Unassembled WGS sequence"/>
</dbReference>
<keyword evidence="2" id="KW-1185">Reference proteome</keyword>